<sequence>MGLMLGEALKSLCVEIGWSYAVFWRAVGAQNPTHLVWEDGYCERVPPISGVEAMDLLLKEQGLIRNHNNDHASELRGQAEDRVGMLVNKIMAAQVHVVGAGMVGQAALTGNHQWIIQDILHDYGSIAEGFAEINHQFLAGIQTIAVIPVIPHGVVQLGAIQMIIENTVFVNHVRSLFAQLAHVPGALFSDITQKTLSQRSQVHSSLGMQISYRQSTDICTKSSENFPQMASEVTSTKQTITNKGMLLTGQFQPNIYPGVKSILHANSQLENRSAGAQIILSKPDENFIQQLPSVPSVEGQNQPLVMASGASFSSLRFPEEQLLLMSTVRSADNTESALYNGKIDQLKSSKCYLPNSLKDPDIAHLFGTSGSLENANDLGNFGSLPDGTTESIRVSCANSSVNGVAQVSNQRNRSNSSRGISGNSQQNQLSAMKNSLTVLTTEKQKVENNLFQASHAPPSESDANGLCHNLLVGSLPAHRVSNSNCAQEDQRSCNVACGANVTCVAHGQNLKNFEASELPHMLNEKTSFLTVEPMSGNDLFDMLGLEDKTDYACGSLDDVLLQSDDLNACKLDADISSLSTQLDVCPTFDSLNDEIFCSRVFSMADSDQLLDAVISKFNSGAKQSSDDNMSCKTSITNIHSSHHGDSPDIGWVDLSEQVQGENFGHAPMLVKPEKAASSYIKPACSLDKTEECSQRVGFHKSQIRLWVESSQNVKSDSLSASNGTKVEEIGKLNRKRPRPGESPRPRPKDRQMIQDRIKELREIVPNGAKCSIDALLERTIKHMLFLQSVSKHVDKLKEIGEPKIISKEGGPLLEDNFDGGATWAFEVGSQSMICPIMVEDLNPPRQMLVEYSLQMLCEERGFFLEIADFIRGLGLTILKGVMEARKNKVWARFAVEANRDVTRMEIFLSLVRMLEPTAGSSIAPQNVDDVNMPHTMLHQPTIPVTGLSDRRL</sequence>
<dbReference type="InterPro" id="IPR011598">
    <property type="entry name" value="bHLH_dom"/>
</dbReference>
<feature type="compositionally biased region" description="Low complexity" evidence="3">
    <location>
        <begin position="406"/>
        <end position="428"/>
    </location>
</feature>
<feature type="region of interest" description="Disordered" evidence="3">
    <location>
        <begin position="403"/>
        <end position="428"/>
    </location>
</feature>
<dbReference type="GeneID" id="103703147"/>
<dbReference type="InterPro" id="IPR025610">
    <property type="entry name" value="MYC/MYB_N"/>
</dbReference>
<gene>
    <name evidence="6" type="primary">LOC103703147</name>
</gene>
<dbReference type="PANTHER" id="PTHR46196:SF4">
    <property type="entry name" value="TRANSCRIPTION FACTOR LHW"/>
    <property type="match status" value="1"/>
</dbReference>
<protein>
    <submittedName>
        <fullName evidence="6">Transcription factor LHW-like isoform X1</fullName>
    </submittedName>
</protein>
<keyword evidence="5" id="KW-1185">Reference proteome</keyword>
<feature type="compositionally biased region" description="Basic and acidic residues" evidence="3">
    <location>
        <begin position="738"/>
        <end position="752"/>
    </location>
</feature>
<dbReference type="PANTHER" id="PTHR46196">
    <property type="entry name" value="TRANSCRIPTION FACTOR BHLH155-LIKE ISOFORM X1-RELATED"/>
    <property type="match status" value="1"/>
</dbReference>
<organism evidence="5 6">
    <name type="scientific">Phoenix dactylifera</name>
    <name type="common">Date palm</name>
    <dbReference type="NCBI Taxonomy" id="42345"/>
    <lineage>
        <taxon>Eukaryota</taxon>
        <taxon>Viridiplantae</taxon>
        <taxon>Streptophyta</taxon>
        <taxon>Embryophyta</taxon>
        <taxon>Tracheophyta</taxon>
        <taxon>Spermatophyta</taxon>
        <taxon>Magnoliopsida</taxon>
        <taxon>Liliopsida</taxon>
        <taxon>Arecaceae</taxon>
        <taxon>Coryphoideae</taxon>
        <taxon>Phoeniceae</taxon>
        <taxon>Phoenix</taxon>
    </lineage>
</organism>
<evidence type="ECO:0000256" key="3">
    <source>
        <dbReference type="SAM" id="MobiDB-lite"/>
    </source>
</evidence>
<name>A0A8B8J1X0_PHODC</name>
<dbReference type="Proteomes" id="UP000228380">
    <property type="component" value="Chromosome 10"/>
</dbReference>
<evidence type="ECO:0000256" key="2">
    <source>
        <dbReference type="ARBA" id="ARBA00023163"/>
    </source>
</evidence>
<dbReference type="CDD" id="cd18915">
    <property type="entry name" value="bHLH_AtLHW_like"/>
    <property type="match status" value="1"/>
</dbReference>
<evidence type="ECO:0000256" key="1">
    <source>
        <dbReference type="ARBA" id="ARBA00023015"/>
    </source>
</evidence>
<accession>A0A8B8J1X0</accession>
<proteinExistence type="predicted"/>
<dbReference type="Pfam" id="PF14215">
    <property type="entry name" value="bHLH-MYC_N"/>
    <property type="match status" value="1"/>
</dbReference>
<dbReference type="Pfam" id="PF23176">
    <property type="entry name" value="bHLH_LHW"/>
    <property type="match status" value="1"/>
</dbReference>
<dbReference type="RefSeq" id="XP_026658809.2">
    <property type="nucleotide sequence ID" value="XM_026803008.2"/>
</dbReference>
<feature type="compositionally biased region" description="Polar residues" evidence="3">
    <location>
        <begin position="714"/>
        <end position="724"/>
    </location>
</feature>
<reference evidence="5" key="1">
    <citation type="journal article" date="2019" name="Nat. Commun.">
        <title>Genome-wide association mapping of date palm fruit traits.</title>
        <authorList>
            <person name="Hazzouri K.M."/>
            <person name="Gros-Balthazard M."/>
            <person name="Flowers J.M."/>
            <person name="Copetti D."/>
            <person name="Lemansour A."/>
            <person name="Lebrun M."/>
            <person name="Masmoudi K."/>
            <person name="Ferrand S."/>
            <person name="Dhar M.I."/>
            <person name="Fresquez Z.A."/>
            <person name="Rosas U."/>
            <person name="Zhang J."/>
            <person name="Talag J."/>
            <person name="Lee S."/>
            <person name="Kudrna D."/>
            <person name="Powell R.F."/>
            <person name="Leitch I.J."/>
            <person name="Krueger R.R."/>
            <person name="Wing R.A."/>
            <person name="Amiri K.M.A."/>
            <person name="Purugganan M.D."/>
        </authorList>
    </citation>
    <scope>NUCLEOTIDE SEQUENCE [LARGE SCALE GENOMIC DNA]</scope>
    <source>
        <strain evidence="5">cv. Khalas</strain>
    </source>
</reference>
<feature type="domain" description="BHLH" evidence="4">
    <location>
        <begin position="737"/>
        <end position="786"/>
    </location>
</feature>
<dbReference type="InterPro" id="IPR043561">
    <property type="entry name" value="LHW-like"/>
</dbReference>
<dbReference type="GO" id="GO:0046983">
    <property type="term" value="F:protein dimerization activity"/>
    <property type="evidence" value="ECO:0007669"/>
    <property type="project" value="InterPro"/>
</dbReference>
<dbReference type="AlphaFoldDB" id="A0A8B8J1X0"/>
<reference evidence="6" key="2">
    <citation type="submission" date="2025-08" db="UniProtKB">
        <authorList>
            <consortium name="RefSeq"/>
        </authorList>
    </citation>
    <scope>IDENTIFICATION</scope>
    <source>
        <tissue evidence="6">Young leaves</tissue>
    </source>
</reference>
<keyword evidence="2" id="KW-0804">Transcription</keyword>
<dbReference type="OrthoDB" id="1883654at2759"/>
<keyword evidence="1" id="KW-0805">Transcription regulation</keyword>
<evidence type="ECO:0000313" key="5">
    <source>
        <dbReference type="Proteomes" id="UP000228380"/>
    </source>
</evidence>
<evidence type="ECO:0000259" key="4">
    <source>
        <dbReference type="PROSITE" id="PS50888"/>
    </source>
</evidence>
<dbReference type="GO" id="GO:0003700">
    <property type="term" value="F:DNA-binding transcription factor activity"/>
    <property type="evidence" value="ECO:0007669"/>
    <property type="project" value="InterPro"/>
</dbReference>
<dbReference type="PROSITE" id="PS50888">
    <property type="entry name" value="BHLH"/>
    <property type="match status" value="1"/>
</dbReference>
<feature type="region of interest" description="Disordered" evidence="3">
    <location>
        <begin position="714"/>
        <end position="752"/>
    </location>
</feature>
<evidence type="ECO:0000313" key="6">
    <source>
        <dbReference type="RefSeq" id="XP_026658809.2"/>
    </source>
</evidence>